<accession>A0ABV6MUE0</accession>
<reference evidence="1 2" key="1">
    <citation type="submission" date="2024-09" db="EMBL/GenBank/DDBJ databases">
        <authorList>
            <person name="Sun Q."/>
            <person name="Mori K."/>
        </authorList>
    </citation>
    <scope>NUCLEOTIDE SEQUENCE [LARGE SCALE GENOMIC DNA]</scope>
    <source>
        <strain evidence="1 2">TBRC 1432</strain>
    </source>
</reference>
<evidence type="ECO:0000313" key="2">
    <source>
        <dbReference type="Proteomes" id="UP001589810"/>
    </source>
</evidence>
<comment type="caution">
    <text evidence="1">The sequence shown here is derived from an EMBL/GenBank/DDBJ whole genome shotgun (WGS) entry which is preliminary data.</text>
</comment>
<dbReference type="EMBL" id="JBHLUD010000007">
    <property type="protein sequence ID" value="MFC0543904.1"/>
    <property type="molecule type" value="Genomic_DNA"/>
</dbReference>
<name>A0ABV6MUE0_9PSEU</name>
<dbReference type="RefSeq" id="WP_273935390.1">
    <property type="nucleotide sequence ID" value="NZ_CP097263.1"/>
</dbReference>
<evidence type="ECO:0000313" key="1">
    <source>
        <dbReference type="EMBL" id="MFC0543904.1"/>
    </source>
</evidence>
<organism evidence="1 2">
    <name type="scientific">Kutzneria chonburiensis</name>
    <dbReference type="NCBI Taxonomy" id="1483604"/>
    <lineage>
        <taxon>Bacteria</taxon>
        <taxon>Bacillati</taxon>
        <taxon>Actinomycetota</taxon>
        <taxon>Actinomycetes</taxon>
        <taxon>Pseudonocardiales</taxon>
        <taxon>Pseudonocardiaceae</taxon>
        <taxon>Kutzneria</taxon>
    </lineage>
</organism>
<dbReference type="Proteomes" id="UP001589810">
    <property type="component" value="Unassembled WGS sequence"/>
</dbReference>
<keyword evidence="2" id="KW-1185">Reference proteome</keyword>
<proteinExistence type="predicted"/>
<protein>
    <submittedName>
        <fullName evidence="1">Uncharacterized protein</fullName>
    </submittedName>
</protein>
<gene>
    <name evidence="1" type="ORF">ACFFH7_20540</name>
</gene>
<sequence length="150" mass="16484">MPEPTGYHDRRASDEVLARRELLVERILAELARAGLPAYRYPADMAWPAGVEVCNDPMREDMGGGIFLRWTASPELKRAVLGLPDGDLDDDAVYEALKSRPSADHPVVRHHAAVVKIMQTAIIGILCSAGLRAYDPEDEDAPTLVRVDVP</sequence>